<keyword evidence="1" id="KW-0227">DNA damage</keyword>
<feature type="compositionally biased region" description="Basic residues" evidence="2">
    <location>
        <begin position="53"/>
        <end position="65"/>
    </location>
</feature>
<feature type="region of interest" description="Disordered" evidence="2">
    <location>
        <begin position="262"/>
        <end position="425"/>
    </location>
</feature>
<dbReference type="Gene3D" id="3.40.50.410">
    <property type="entry name" value="von Willebrand factor, type A domain"/>
    <property type="match status" value="1"/>
</dbReference>
<dbReference type="GO" id="GO:0006289">
    <property type="term" value="P:nucleotide-excision repair"/>
    <property type="evidence" value="ECO:0000318"/>
    <property type="project" value="GO_Central"/>
</dbReference>
<keyword evidence="1" id="KW-0479">Metal-binding</keyword>
<comment type="function">
    <text evidence="1">Component of the general transcription and DNA repair factor IIH (TFIIH) core complex, which is involved in general and transcription-coupled nucleotide excision repair (NER) of damaged DNA and, when complexed to CAK, in RNA transcription by RNA polymerase II. In NER, TFIIH acts by opening DNA around the lesion to allow the excision of the damaged oligonucleotide and its replacement by a new DNA fragment. In transcription, TFIIH has an essential role in transcription initiation. When the pre-initiation complex (PIC) has been established, TFIIH is required for promoter opening and promoter escape. Phosphorylation of the C-terminal tail (CTD) of the largest subunit of RNA polymerase II by the kinase module CAK controls the initiation of transcription.</text>
</comment>
<feature type="compositionally biased region" description="Basic and acidic residues" evidence="2">
    <location>
        <begin position="262"/>
        <end position="273"/>
    </location>
</feature>
<dbReference type="PANTHER" id="PTHR36386:SF1">
    <property type="entry name" value="OS06G0683900 PROTEIN"/>
    <property type="match status" value="1"/>
</dbReference>
<feature type="compositionally biased region" description="Polar residues" evidence="2">
    <location>
        <begin position="336"/>
        <end position="368"/>
    </location>
</feature>
<dbReference type="InParanoid" id="D8QYE2"/>
<dbReference type="Proteomes" id="UP000001514">
    <property type="component" value="Unassembled WGS sequence"/>
</dbReference>
<dbReference type="Gramene" id="EFJ35187">
    <property type="protein sequence ID" value="EFJ35187"/>
    <property type="gene ID" value="SELMODRAFT_438480"/>
</dbReference>
<feature type="compositionally biased region" description="Basic and acidic residues" evidence="2">
    <location>
        <begin position="502"/>
        <end position="512"/>
    </location>
</feature>
<dbReference type="STRING" id="88036.D8QYE2"/>
<comment type="subunit">
    <text evidence="1">Component of the 7-subunit TFIIH core complex composed of XPB, XPD, TFB1/GTF2H1, GTF2H2/P44, TFB4/GTF2H3, TFB2/GTF2H4 and TFB5/GTF2H5, which is active in NER. The core complex associates with the 3-subunit CDK-activating kinase (CAK) module composed of CYCH1/cyclin H1, CDKD and MAT1/At4g30820 to form the 10-subunit holoenzyme (holo-TFIIH) active in transcription.</text>
</comment>
<dbReference type="InterPro" id="IPR036465">
    <property type="entry name" value="vWFA_dom_sf"/>
</dbReference>
<dbReference type="AlphaFoldDB" id="D8QYE2"/>
<dbReference type="KEGG" id="smo:SELMODRAFT_438480"/>
<gene>
    <name evidence="3" type="ORF">SELMODRAFT_438480</name>
</gene>
<keyword evidence="4" id="KW-1185">Reference proteome</keyword>
<comment type="subcellular location">
    <subcellularLocation>
        <location evidence="1">Nucleus</location>
    </subcellularLocation>
</comment>
<dbReference type="eggNOG" id="KOG2487">
    <property type="taxonomic scope" value="Eukaryota"/>
</dbReference>
<dbReference type="Pfam" id="PF03850">
    <property type="entry name" value="Tfb4"/>
    <property type="match status" value="1"/>
</dbReference>
<proteinExistence type="inferred from homology"/>
<dbReference type="GO" id="GO:0008270">
    <property type="term" value="F:zinc ion binding"/>
    <property type="evidence" value="ECO:0007669"/>
    <property type="project" value="UniProtKB-KW"/>
</dbReference>
<dbReference type="EMBL" id="GL377568">
    <property type="protein sequence ID" value="EFJ35187.1"/>
    <property type="molecule type" value="Genomic_DNA"/>
</dbReference>
<dbReference type="HOGENOM" id="CLU_014579_0_0_1"/>
<keyword evidence="1" id="KW-0804">Transcription</keyword>
<feature type="region of interest" description="Disordered" evidence="2">
    <location>
        <begin position="498"/>
        <end position="642"/>
    </location>
</feature>
<organism evidence="4">
    <name type="scientific">Selaginella moellendorffii</name>
    <name type="common">Spikemoss</name>
    <dbReference type="NCBI Taxonomy" id="88036"/>
    <lineage>
        <taxon>Eukaryota</taxon>
        <taxon>Viridiplantae</taxon>
        <taxon>Streptophyta</taxon>
        <taxon>Embryophyta</taxon>
        <taxon>Tracheophyta</taxon>
        <taxon>Lycopodiopsida</taxon>
        <taxon>Selaginellales</taxon>
        <taxon>Selaginellaceae</taxon>
        <taxon>Selaginella</taxon>
    </lineage>
</organism>
<accession>D8QYE2</accession>
<feature type="region of interest" description="Disordered" evidence="2">
    <location>
        <begin position="120"/>
        <end position="144"/>
    </location>
</feature>
<evidence type="ECO:0000313" key="4">
    <source>
        <dbReference type="Proteomes" id="UP000001514"/>
    </source>
</evidence>
<dbReference type="GO" id="GO:0005675">
    <property type="term" value="C:transcription factor TFIIH holo complex"/>
    <property type="evidence" value="ECO:0000318"/>
    <property type="project" value="GO_Central"/>
</dbReference>
<feature type="compositionally biased region" description="Polar residues" evidence="2">
    <location>
        <begin position="549"/>
        <end position="559"/>
    </location>
</feature>
<evidence type="ECO:0000313" key="3">
    <source>
        <dbReference type="EMBL" id="EFJ35187.1"/>
    </source>
</evidence>
<protein>
    <recommendedName>
        <fullName evidence="1">General transcription and DNA repair factor IIH subunit TFB4</fullName>
    </recommendedName>
    <alternativeName>
        <fullName evidence="1">RNA polymerase II transcription factor B subunit 4</fullName>
    </alternativeName>
</protein>
<evidence type="ECO:0000256" key="1">
    <source>
        <dbReference type="RuleBase" id="RU368090"/>
    </source>
</evidence>
<dbReference type="PANTHER" id="PTHR36386">
    <property type="entry name" value="OS06G0683900 PROTEIN"/>
    <property type="match status" value="1"/>
</dbReference>
<dbReference type="InterPro" id="IPR004600">
    <property type="entry name" value="TFIIH_Tfb4/GTF2H3"/>
</dbReference>
<reference evidence="3 4" key="1">
    <citation type="journal article" date="2011" name="Science">
        <title>The Selaginella genome identifies genetic changes associated with the evolution of vascular plants.</title>
        <authorList>
            <person name="Banks J.A."/>
            <person name="Nishiyama T."/>
            <person name="Hasebe M."/>
            <person name="Bowman J.L."/>
            <person name="Gribskov M."/>
            <person name="dePamphilis C."/>
            <person name="Albert V.A."/>
            <person name="Aono N."/>
            <person name="Aoyama T."/>
            <person name="Ambrose B.A."/>
            <person name="Ashton N.W."/>
            <person name="Axtell M.J."/>
            <person name="Barker E."/>
            <person name="Barker M.S."/>
            <person name="Bennetzen J.L."/>
            <person name="Bonawitz N.D."/>
            <person name="Chapple C."/>
            <person name="Cheng C."/>
            <person name="Correa L.G."/>
            <person name="Dacre M."/>
            <person name="DeBarry J."/>
            <person name="Dreyer I."/>
            <person name="Elias M."/>
            <person name="Engstrom E.M."/>
            <person name="Estelle M."/>
            <person name="Feng L."/>
            <person name="Finet C."/>
            <person name="Floyd S.K."/>
            <person name="Frommer W.B."/>
            <person name="Fujita T."/>
            <person name="Gramzow L."/>
            <person name="Gutensohn M."/>
            <person name="Harholt J."/>
            <person name="Hattori M."/>
            <person name="Heyl A."/>
            <person name="Hirai T."/>
            <person name="Hiwatashi Y."/>
            <person name="Ishikawa M."/>
            <person name="Iwata M."/>
            <person name="Karol K.G."/>
            <person name="Koehler B."/>
            <person name="Kolukisaoglu U."/>
            <person name="Kubo M."/>
            <person name="Kurata T."/>
            <person name="Lalonde S."/>
            <person name="Li K."/>
            <person name="Li Y."/>
            <person name="Litt A."/>
            <person name="Lyons E."/>
            <person name="Manning G."/>
            <person name="Maruyama T."/>
            <person name="Michael T.P."/>
            <person name="Mikami K."/>
            <person name="Miyazaki S."/>
            <person name="Morinaga S."/>
            <person name="Murata T."/>
            <person name="Mueller-Roeber B."/>
            <person name="Nelson D.R."/>
            <person name="Obara M."/>
            <person name="Oguri Y."/>
            <person name="Olmstead R.G."/>
            <person name="Onodera N."/>
            <person name="Petersen B.L."/>
            <person name="Pils B."/>
            <person name="Prigge M."/>
            <person name="Rensing S.A."/>
            <person name="Riano-Pachon D.M."/>
            <person name="Roberts A.W."/>
            <person name="Sato Y."/>
            <person name="Scheller H.V."/>
            <person name="Schulz B."/>
            <person name="Schulz C."/>
            <person name="Shakirov E.V."/>
            <person name="Shibagaki N."/>
            <person name="Shinohara N."/>
            <person name="Shippen D.E."/>
            <person name="Soerensen I."/>
            <person name="Sotooka R."/>
            <person name="Sugimoto N."/>
            <person name="Sugita M."/>
            <person name="Sumikawa N."/>
            <person name="Tanurdzic M."/>
            <person name="Theissen G."/>
            <person name="Ulvskov P."/>
            <person name="Wakazuki S."/>
            <person name="Weng J.K."/>
            <person name="Willats W.W."/>
            <person name="Wipf D."/>
            <person name="Wolf P.G."/>
            <person name="Yang L."/>
            <person name="Zimmer A.D."/>
            <person name="Zhu Q."/>
            <person name="Mitros T."/>
            <person name="Hellsten U."/>
            <person name="Loque D."/>
            <person name="Otillar R."/>
            <person name="Salamov A."/>
            <person name="Schmutz J."/>
            <person name="Shapiro H."/>
            <person name="Lindquist E."/>
            <person name="Lucas S."/>
            <person name="Rokhsar D."/>
            <person name="Grigoriev I.V."/>
        </authorList>
    </citation>
    <scope>NUCLEOTIDE SEQUENCE [LARGE SCALE GENOMIC DNA]</scope>
</reference>
<keyword evidence="1" id="KW-0862">Zinc</keyword>
<sequence length="916" mass="100104">MARGGIRRSRCDENARRAEEEEAEAVKRAKGADYGSAREKEGTGSSKEQQQSRKGKKSGRRRGRAKKDGSSMATALLPINENASGSSLEGGIAKKDEDLLVDKAKNVEVEAVAFVESTKPASLSEDGEVELSSSSCMHSPESPKERTVIWSNAAFCSEQQTQTPTATMSVEKSVLVCNDDTVAGMELMTAEDGLKDTKGSDGSSAVKLSLAVEANEVHEVKVPEKNEMTAIVEEDEVDHLEKEIENEIALLTKRLAELRAKREAKHKTQERAKRALSCPPTPLSSGLQEQTNDGDKSKSRGKGRMVSAKFLQWPTKSPDLEPKTSEKQASFRRNEATTISFQATPTNAVTPFSKGTSTGAVTSFSKATTPHHGRAPVPDAEQKETFLKSAPRVSVPDAEQKESSLKSAPRVPVPDAEQKESSLKSAPRVLLRSKAIEKLQAGAGLKCLARPASSLKSSYRCSLDGNFIEQIRNLSLSPATSNVSEASKKFDWTKSLRSGATVEKRPQVDESHKKAKGTPEAQLLVDLKESNKASKVSPSVTRKVRNVASRYNESPAQHQPTRKRSLDIPSQASPDTGGAAPAASSHRKRVSLDQQQQQEQAVDAANPPARKSGIGAAARSGLSRLRPRNPASREAMKTPPMRRDGLESELKKLPGLVINREVEYSPRDSGCVKRASQQGGKKSFFLSTESWDAGHREEKEEGQEIMAGAPPPDDSSLVVVLLDTSLHFWNAVVRSSSGLQQVLSFLNSLALMNHMNHLVIIASGCNSCEFLYDSLDSDERAGANHQTASEKIVHKLNDFVSRDATQPPKFQPSLLSASLSMALCYIQRALKEKIGPSKPRMLCLQASPDAPHQYIAIMNAIFSAQRSMVIKFHELYQETYINHLLLPFRCQSMRAWSVLNIRPFFNRPRTLPVELT</sequence>
<keyword evidence="1" id="KW-0234">DNA repair</keyword>
<dbReference type="GO" id="GO:0000439">
    <property type="term" value="C:transcription factor TFIIH core complex"/>
    <property type="evidence" value="ECO:0000318"/>
    <property type="project" value="GO_Central"/>
</dbReference>
<feature type="compositionally biased region" description="Basic and acidic residues" evidence="2">
    <location>
        <begin position="9"/>
        <end position="42"/>
    </location>
</feature>
<feature type="region of interest" description="Disordered" evidence="2">
    <location>
        <begin position="1"/>
        <end position="91"/>
    </location>
</feature>
<comment type="similarity">
    <text evidence="1">Belongs to the TFB4 family.</text>
</comment>
<dbReference type="GO" id="GO:0006355">
    <property type="term" value="P:regulation of DNA-templated transcription"/>
    <property type="evidence" value="ECO:0007669"/>
    <property type="project" value="InterPro"/>
</dbReference>
<keyword evidence="1" id="KW-0539">Nucleus</keyword>
<name>D8QYE2_SELML</name>
<keyword evidence="1" id="KW-0805">Transcription regulation</keyword>
<evidence type="ECO:0000256" key="2">
    <source>
        <dbReference type="SAM" id="MobiDB-lite"/>
    </source>
</evidence>
<keyword evidence="1" id="KW-0863">Zinc-finger</keyword>